<name>A0A6N3F764_9FIRM</name>
<proteinExistence type="predicted"/>
<evidence type="ECO:0008006" key="3">
    <source>
        <dbReference type="Google" id="ProtNLM"/>
    </source>
</evidence>
<reference evidence="2" key="1">
    <citation type="submission" date="2019-11" db="EMBL/GenBank/DDBJ databases">
        <authorList>
            <person name="Feng L."/>
        </authorList>
    </citation>
    <scope>NUCLEOTIDE SEQUENCE</scope>
    <source>
        <strain evidence="2">IbartlettiiLFYP30</strain>
    </source>
</reference>
<feature type="compositionally biased region" description="Low complexity" evidence="1">
    <location>
        <begin position="203"/>
        <end position="217"/>
    </location>
</feature>
<evidence type="ECO:0000313" key="2">
    <source>
        <dbReference type="EMBL" id="VYU47850.1"/>
    </source>
</evidence>
<protein>
    <recommendedName>
        <fullName evidence="3">Transmembrane protein</fullName>
    </recommendedName>
</protein>
<dbReference type="RefSeq" id="WP_024038050.1">
    <property type="nucleotide sequence ID" value="NZ_CACRUE010000040.1"/>
</dbReference>
<feature type="compositionally biased region" description="Basic and acidic residues" evidence="1">
    <location>
        <begin position="267"/>
        <end position="286"/>
    </location>
</feature>
<gene>
    <name evidence="2" type="ORF">IBLFYP30_02838</name>
</gene>
<dbReference type="AlphaFoldDB" id="A0A6N3F764"/>
<feature type="compositionally biased region" description="Acidic residues" evidence="1">
    <location>
        <begin position="218"/>
        <end position="253"/>
    </location>
</feature>
<organism evidence="2">
    <name type="scientific">Intestinibacter bartlettii</name>
    <dbReference type="NCBI Taxonomy" id="261299"/>
    <lineage>
        <taxon>Bacteria</taxon>
        <taxon>Bacillati</taxon>
        <taxon>Bacillota</taxon>
        <taxon>Clostridia</taxon>
        <taxon>Peptostreptococcales</taxon>
        <taxon>Peptostreptococcaceae</taxon>
        <taxon>Intestinibacter</taxon>
    </lineage>
</organism>
<evidence type="ECO:0000256" key="1">
    <source>
        <dbReference type="SAM" id="MobiDB-lite"/>
    </source>
</evidence>
<sequence length="466" mass="55050">MVSKRKFKRDYIILEAKDMNFRSKERVLPKAFAKIEINDEKSVVALYVENLKNLKDGYDVIALRTDYERLNLGRINLNSQGKGEFVLDLNEEDSDIKAIALTYEKYVPLIGFKGNKIENYEELIFEPEEEIIEYVEADEEDDRADYEVYEEVEYIDPENGGYEYEEIEYIYEDDLGEDDIEENEEQDVEMQQEQQPVSEPEAESQQIEENQQEQEPAQVEEYEYIEYEEITNQEPEYEYEYEEIEEEDEDETEGIPVEPGPGPVIKPKKECAKPLQLPKEERDNNKSKQQKQNSKDKNPTKRKNAKQEQYSNPKVIQKNNTELEEKISAGKLLMPRQIKKGLKYFKEVKPFAADYIPNTRWWKIEITPTTMSGYTMPYLGYVNSLNYTMYSDIAMNSYKYRHYLFGVQYDEYNKRKNYIYAIPGKKSEQPDKGTTGFTTYQACDNRSSSLGYWMCFIDSKARKIEK</sequence>
<dbReference type="EMBL" id="CACRUE010000040">
    <property type="protein sequence ID" value="VYU47850.1"/>
    <property type="molecule type" value="Genomic_DNA"/>
</dbReference>
<feature type="compositionally biased region" description="Polar residues" evidence="1">
    <location>
        <begin position="307"/>
        <end position="320"/>
    </location>
</feature>
<feature type="region of interest" description="Disordered" evidence="1">
    <location>
        <begin position="183"/>
        <end position="321"/>
    </location>
</feature>
<accession>A0A6N3F764</accession>